<evidence type="ECO:0000256" key="2">
    <source>
        <dbReference type="SAM" id="Phobius"/>
    </source>
</evidence>
<keyword evidence="1" id="KW-0328">Glycosyltransferase</keyword>
<dbReference type="InterPro" id="IPR001296">
    <property type="entry name" value="Glyco_trans_1"/>
</dbReference>
<evidence type="ECO:0000259" key="3">
    <source>
        <dbReference type="Pfam" id="PF00534"/>
    </source>
</evidence>
<dbReference type="InterPro" id="IPR041693">
    <property type="entry name" value="Glyco_trans_4_5"/>
</dbReference>
<feature type="domain" description="Glycosyl transferase family 1" evidence="3">
    <location>
        <begin position="506"/>
        <end position="662"/>
    </location>
</feature>
<organism evidence="5">
    <name type="scientific">Tetraselmis sp. GSL018</name>
    <dbReference type="NCBI Taxonomy" id="582737"/>
    <lineage>
        <taxon>Eukaryota</taxon>
        <taxon>Viridiplantae</taxon>
        <taxon>Chlorophyta</taxon>
        <taxon>core chlorophytes</taxon>
        <taxon>Chlorodendrophyceae</taxon>
        <taxon>Chlorodendrales</taxon>
        <taxon>Chlorodendraceae</taxon>
        <taxon>Tetraselmis</taxon>
    </lineage>
</organism>
<dbReference type="CDD" id="cd03801">
    <property type="entry name" value="GT4_PimA-like"/>
    <property type="match status" value="1"/>
</dbReference>
<name>A0A061R827_9CHLO</name>
<sequence length="979" mass="107761">MERALLTNQTRQDEQGMDCVGAAQRKTQLGWQLVIAVVAICFSTTLYVITCTDLRTKFFSPKILEGRALKTANWVLNRRHKANTLVVYQYVRNTSTHKNNFLFFFKNGVFFREEVQYVFLTDEDGSADIPRRANVEVVTSAGAQLCLNASFLWGAYVNLSYDNFVLLSSGTRGPFIPHYFPREDTWVELLTRKLDDSVRLVGAAPQCRGHESLESSFESPGVLALDRAGLKEALLSGAFQCNGTLDGGGLGCSVLKSVLGAGHRARVLGKGHAGGADWPGHPHCCPPCRGPTREGLHPYDGLFVQGGDPFLESARRAGDGLAGGARGEAPPSPPRRLLRLHLVTHNLQVQGAPRVLLDLALLLRATGRYAVTASSLHPGPLSSAWDEAGIPMQVLADIHGEIQEEAGANDAILLNTVVMAPVVRDMPARLRARTVWAIHESELRKYAKEFPGITRGLLHAPARVLFVSHVTRAAYSAFDRGHFRTILNWVNSSAVGELVAQRRGALRRRLALPAGAFVVTSVGTLCERKDQMLLVKAVKAVLLEAPELRRRLRVVLVGRDGTDPEYEAALDALIESAKLKGNVVVEPAAAAGVWDYLAGSDLHVSTSRHESLPLNIMEAMAAGVPVVATAVNGVVELIEHGVDGVLIQPGDHKALAESIRDAALRAGNTSVAWERLAAAGARAMAERFPPGRALGAYDRLFLEVYRGWSSPAPPPGKVCVVVRTSEWDSSGFYTLEGMLRSLQAQHHTDWEALVANTERPAFPSLPRVIGRIADPRIRLMQLKRPAKNHLETMPNITDSLIERCSPEASWLLVTHGNFQYAPEFLSQAEPGADIVAVNWHGARVHNRMHRGRLCERWQGGTCITNVVHRRWTDIGAGILNLRRWRSENRSLASMPADPVHGSQMLEALVYDEWRVKHVYECLVHKNPNPLSCHNLGGVWRETTHSCISQETAAELLKFPSHFIYKKRKLPFTCIQEFHP</sequence>
<dbReference type="PANTHER" id="PTHR12526">
    <property type="entry name" value="GLYCOSYLTRANSFERASE"/>
    <property type="match status" value="1"/>
</dbReference>
<dbReference type="EMBL" id="GBEZ01023372">
    <property type="protein sequence ID" value="JAC63508.1"/>
    <property type="molecule type" value="Transcribed_RNA"/>
</dbReference>
<feature type="transmembrane region" description="Helical" evidence="2">
    <location>
        <begin position="29"/>
        <end position="49"/>
    </location>
</feature>
<gene>
    <name evidence="5" type="ORF">TSPGSL018_12402</name>
    <name evidence="4" type="ORF">TSPGSL018_20468</name>
</gene>
<protein>
    <recommendedName>
        <fullName evidence="3">Glycosyl transferase family 1 domain-containing protein</fullName>
    </recommendedName>
</protein>
<keyword evidence="2" id="KW-0812">Transmembrane</keyword>
<dbReference type="EMBL" id="GBEZ01019644">
    <property type="protein sequence ID" value="JAC66939.1"/>
    <property type="molecule type" value="Transcribed_RNA"/>
</dbReference>
<dbReference type="GO" id="GO:0016757">
    <property type="term" value="F:glycosyltransferase activity"/>
    <property type="evidence" value="ECO:0007669"/>
    <property type="project" value="UniProtKB-KW"/>
</dbReference>
<keyword evidence="2" id="KW-0472">Membrane</keyword>
<keyword evidence="2" id="KW-1133">Transmembrane helix</keyword>
<accession>A0A061R827</accession>
<dbReference type="Gene3D" id="3.40.50.2000">
    <property type="entry name" value="Glycogen Phosphorylase B"/>
    <property type="match status" value="1"/>
</dbReference>
<proteinExistence type="predicted"/>
<dbReference type="Pfam" id="PF00534">
    <property type="entry name" value="Glycos_transf_1"/>
    <property type="match status" value="1"/>
</dbReference>
<reference evidence="5" key="1">
    <citation type="submission" date="2014-05" db="EMBL/GenBank/DDBJ databases">
        <title>The transcriptome of the halophilic microalga Tetraselmis sp. GSL018 isolated from the Great Salt Lake, Utah.</title>
        <authorList>
            <person name="Jinkerson R.E."/>
            <person name="D'Adamo S."/>
            <person name="Posewitz M.C."/>
        </authorList>
    </citation>
    <scope>NUCLEOTIDE SEQUENCE</scope>
    <source>
        <strain evidence="5">GSL018</strain>
    </source>
</reference>
<dbReference type="AlphaFoldDB" id="A0A061R827"/>
<dbReference type="SUPFAM" id="SSF53756">
    <property type="entry name" value="UDP-Glycosyltransferase/glycogen phosphorylase"/>
    <property type="match status" value="1"/>
</dbReference>
<keyword evidence="1" id="KW-0808">Transferase</keyword>
<evidence type="ECO:0000313" key="4">
    <source>
        <dbReference type="EMBL" id="JAC63508.1"/>
    </source>
</evidence>
<evidence type="ECO:0000256" key="1">
    <source>
        <dbReference type="ARBA" id="ARBA00022676"/>
    </source>
</evidence>
<evidence type="ECO:0000313" key="5">
    <source>
        <dbReference type="EMBL" id="JAC66939.1"/>
    </source>
</evidence>
<dbReference type="Pfam" id="PF16994">
    <property type="entry name" value="Glyco_trans_4_5"/>
    <property type="match status" value="1"/>
</dbReference>